<sequence length="338" mass="37908">MDQSTQTDLFSEQQIPLSVATSAPKQVPLSKIDKLVFSGGSLKGCAHIGVIKYLEEHHVINQIRSLAGCSIGSLVALLLNLSYTSAEMEDCLDDFDYIKYQSIDICHLVTHFGLDTFEKIHQYIAHLMTRKNVSPEITFEQLYQQTHIHLIMNAVCLNTHTNTFFDYQSSPQMPVIVAVRASMTLPFVFGSMTYQHLTYVDGGVLDNFPIDFPLFNEAPDTVLGVNLHNLANFSIREISTIDQYCTHLFSCLYDTYLDLATQTHQHPSTHVINISTAAYGALDLSLSTQDKLALIKLGYQKTQDYFQPFALITGSIPSTELYSEETPQYSVHCGKSEQ</sequence>
<evidence type="ECO:0000313" key="3">
    <source>
        <dbReference type="EMBL" id="QHS92430.1"/>
    </source>
</evidence>
<keyword evidence="1" id="KW-0443">Lipid metabolism</keyword>
<accession>A0A6C0BK43</accession>
<feature type="domain" description="PNPLA" evidence="2">
    <location>
        <begin position="35"/>
        <end position="214"/>
    </location>
</feature>
<reference evidence="3" key="1">
    <citation type="journal article" date="2020" name="Nature">
        <title>Giant virus diversity and host interactions through global metagenomics.</title>
        <authorList>
            <person name="Schulz F."/>
            <person name="Roux S."/>
            <person name="Paez-Espino D."/>
            <person name="Jungbluth S."/>
            <person name="Walsh D.A."/>
            <person name="Denef V.J."/>
            <person name="McMahon K.D."/>
            <person name="Konstantinidis K.T."/>
            <person name="Eloe-Fadrosh E.A."/>
            <person name="Kyrpides N.C."/>
            <person name="Woyke T."/>
        </authorList>
    </citation>
    <scope>NUCLEOTIDE SEQUENCE</scope>
    <source>
        <strain evidence="3">GVMAG-M-3300014204-73</strain>
    </source>
</reference>
<dbReference type="EMBL" id="MN739179">
    <property type="protein sequence ID" value="QHS92430.1"/>
    <property type="molecule type" value="Genomic_DNA"/>
</dbReference>
<dbReference type="GO" id="GO:0006629">
    <property type="term" value="P:lipid metabolic process"/>
    <property type="evidence" value="ECO:0007669"/>
    <property type="project" value="UniProtKB-KW"/>
</dbReference>
<dbReference type="PROSITE" id="PS51635">
    <property type="entry name" value="PNPLA"/>
    <property type="match status" value="1"/>
</dbReference>
<evidence type="ECO:0000256" key="1">
    <source>
        <dbReference type="ARBA" id="ARBA00023098"/>
    </source>
</evidence>
<dbReference type="PANTHER" id="PTHR46394:SF1">
    <property type="entry name" value="PNPLA DOMAIN-CONTAINING PROTEIN"/>
    <property type="match status" value="1"/>
</dbReference>
<name>A0A6C0BK43_9ZZZZ</name>
<proteinExistence type="predicted"/>
<dbReference type="InterPro" id="IPR016035">
    <property type="entry name" value="Acyl_Trfase/lysoPLipase"/>
</dbReference>
<dbReference type="AlphaFoldDB" id="A0A6C0BK43"/>
<dbReference type="InterPro" id="IPR002641">
    <property type="entry name" value="PNPLA_dom"/>
</dbReference>
<dbReference type="Pfam" id="PF01734">
    <property type="entry name" value="Patatin"/>
    <property type="match status" value="1"/>
</dbReference>
<dbReference type="SUPFAM" id="SSF52151">
    <property type="entry name" value="FabD/lysophospholipase-like"/>
    <property type="match status" value="1"/>
</dbReference>
<dbReference type="Gene3D" id="3.40.1090.10">
    <property type="entry name" value="Cytosolic phospholipase A2 catalytic domain"/>
    <property type="match status" value="2"/>
</dbReference>
<organism evidence="3">
    <name type="scientific">viral metagenome</name>
    <dbReference type="NCBI Taxonomy" id="1070528"/>
    <lineage>
        <taxon>unclassified sequences</taxon>
        <taxon>metagenomes</taxon>
        <taxon>organismal metagenomes</taxon>
    </lineage>
</organism>
<protein>
    <recommendedName>
        <fullName evidence="2">PNPLA domain-containing protein</fullName>
    </recommendedName>
</protein>
<evidence type="ECO:0000259" key="2">
    <source>
        <dbReference type="PROSITE" id="PS51635"/>
    </source>
</evidence>
<dbReference type="PANTHER" id="PTHR46394">
    <property type="entry name" value="ANNEXIN"/>
    <property type="match status" value="1"/>
</dbReference>
<dbReference type="InterPro" id="IPR052580">
    <property type="entry name" value="Lipid_Hydrolase"/>
</dbReference>